<dbReference type="Pfam" id="PF09779">
    <property type="entry name" value="Ima1_N"/>
    <property type="match status" value="1"/>
</dbReference>
<keyword evidence="5" id="KW-0539">Nucleus</keyword>
<dbReference type="OrthoDB" id="5966927at2759"/>
<keyword evidence="2 7" id="KW-0812">Transmembrane</keyword>
<feature type="region of interest" description="Disordered" evidence="6">
    <location>
        <begin position="467"/>
        <end position="495"/>
    </location>
</feature>
<evidence type="ECO:0000256" key="1">
    <source>
        <dbReference type="ARBA" id="ARBA00004473"/>
    </source>
</evidence>
<evidence type="ECO:0000313" key="10">
    <source>
        <dbReference type="Proteomes" id="UP000636479"/>
    </source>
</evidence>
<dbReference type="AlphaFoldDB" id="A0A8H6WBX4"/>
<feature type="transmembrane region" description="Helical" evidence="7">
    <location>
        <begin position="204"/>
        <end position="223"/>
    </location>
</feature>
<comment type="subcellular location">
    <subcellularLocation>
        <location evidence="1">Nucleus inner membrane</location>
        <topology evidence="1">Multi-pass membrane protein</topology>
    </subcellularLocation>
</comment>
<feature type="transmembrane region" description="Helical" evidence="7">
    <location>
        <begin position="283"/>
        <end position="302"/>
    </location>
</feature>
<keyword evidence="4 7" id="KW-0472">Membrane</keyword>
<feature type="domain" description="Ima1 N-terminal" evidence="8">
    <location>
        <begin position="7"/>
        <end position="123"/>
    </location>
</feature>
<evidence type="ECO:0000256" key="6">
    <source>
        <dbReference type="SAM" id="MobiDB-lite"/>
    </source>
</evidence>
<name>A0A8H6WBX4_9AGAR</name>
<protein>
    <submittedName>
        <fullName evidence="9">Ima1-N domain-containing protein</fullName>
    </submittedName>
</protein>
<comment type="caution">
    <text evidence="9">The sequence shown here is derived from an EMBL/GenBank/DDBJ whole genome shotgun (WGS) entry which is preliminary data.</text>
</comment>
<dbReference type="GO" id="GO:0005637">
    <property type="term" value="C:nuclear inner membrane"/>
    <property type="evidence" value="ECO:0007669"/>
    <property type="project" value="UniProtKB-SubCell"/>
</dbReference>
<evidence type="ECO:0000256" key="3">
    <source>
        <dbReference type="ARBA" id="ARBA00022989"/>
    </source>
</evidence>
<feature type="transmembrane region" description="Helical" evidence="7">
    <location>
        <begin position="441"/>
        <end position="460"/>
    </location>
</feature>
<evidence type="ECO:0000256" key="4">
    <source>
        <dbReference type="ARBA" id="ARBA00023136"/>
    </source>
</evidence>
<evidence type="ECO:0000313" key="9">
    <source>
        <dbReference type="EMBL" id="KAF7306774.1"/>
    </source>
</evidence>
<gene>
    <name evidence="9" type="ORF">MIND_00469100</name>
</gene>
<keyword evidence="3 7" id="KW-1133">Transmembrane helix</keyword>
<dbReference type="PANTHER" id="PTHR28538:SF1">
    <property type="entry name" value="INTEGRAL INNER NUCLEAR MEMBRANE PROTEIN IMA1"/>
    <property type="match status" value="1"/>
</dbReference>
<evidence type="ECO:0000256" key="2">
    <source>
        <dbReference type="ARBA" id="ARBA00022692"/>
    </source>
</evidence>
<dbReference type="RefSeq" id="XP_037221793.1">
    <property type="nucleotide sequence ID" value="XM_037361501.1"/>
</dbReference>
<dbReference type="Proteomes" id="UP000636479">
    <property type="component" value="Unassembled WGS sequence"/>
</dbReference>
<proteinExistence type="predicted"/>
<organism evidence="9 10">
    <name type="scientific">Mycena indigotica</name>
    <dbReference type="NCBI Taxonomy" id="2126181"/>
    <lineage>
        <taxon>Eukaryota</taxon>
        <taxon>Fungi</taxon>
        <taxon>Dikarya</taxon>
        <taxon>Basidiomycota</taxon>
        <taxon>Agaricomycotina</taxon>
        <taxon>Agaricomycetes</taxon>
        <taxon>Agaricomycetidae</taxon>
        <taxon>Agaricales</taxon>
        <taxon>Marasmiineae</taxon>
        <taxon>Mycenaceae</taxon>
        <taxon>Mycena</taxon>
    </lineage>
</organism>
<dbReference type="GO" id="GO:0044732">
    <property type="term" value="C:mitotic spindle pole body"/>
    <property type="evidence" value="ECO:0007669"/>
    <property type="project" value="TreeGrafter"/>
</dbReference>
<evidence type="ECO:0000259" key="8">
    <source>
        <dbReference type="Pfam" id="PF09779"/>
    </source>
</evidence>
<keyword evidence="10" id="KW-1185">Reference proteome</keyword>
<dbReference type="PANTHER" id="PTHR28538">
    <property type="entry name" value="INTEGRAL INNER NUCLEAR MEMBRANE PROTEIN IMA1"/>
    <property type="match status" value="1"/>
</dbReference>
<dbReference type="GO" id="GO:0071765">
    <property type="term" value="P:nuclear inner membrane organization"/>
    <property type="evidence" value="ECO:0007669"/>
    <property type="project" value="InterPro"/>
</dbReference>
<dbReference type="GO" id="GO:0034506">
    <property type="term" value="C:chromosome, centromeric core domain"/>
    <property type="evidence" value="ECO:0007669"/>
    <property type="project" value="TreeGrafter"/>
</dbReference>
<feature type="transmembrane region" description="Helical" evidence="7">
    <location>
        <begin position="176"/>
        <end position="198"/>
    </location>
</feature>
<dbReference type="GO" id="GO:0034992">
    <property type="term" value="C:microtubule organizing center attachment site"/>
    <property type="evidence" value="ECO:0007669"/>
    <property type="project" value="TreeGrafter"/>
</dbReference>
<dbReference type="InterPro" id="IPR018617">
    <property type="entry name" value="Ima1_N"/>
</dbReference>
<reference evidence="9" key="1">
    <citation type="submission" date="2020-05" db="EMBL/GenBank/DDBJ databases">
        <title>Mycena genomes resolve the evolution of fungal bioluminescence.</title>
        <authorList>
            <person name="Tsai I.J."/>
        </authorList>
    </citation>
    <scope>NUCLEOTIDE SEQUENCE</scope>
    <source>
        <strain evidence="9">171206Taipei</strain>
    </source>
</reference>
<dbReference type="GeneID" id="59344017"/>
<evidence type="ECO:0000256" key="7">
    <source>
        <dbReference type="SAM" id="Phobius"/>
    </source>
</evidence>
<sequence length="495" mass="55466">MLRRSAITCHFCNAPVLPKDPANFGCPHCGSVNRFVNGNLVDPAMFNLEMNTRSFVRQRNDRLPAEFGRRDILCHSCQRNATLVVQLLANYVEGSEDENSIEQYRESLSTRYPLVCDSCQSSVDAEINKKNAMARSQALGAWLNQTRGKVKQRQNALPHEHDKLSRELLIWRLRGGLWATTIIISLLSNATAGLGWWPSTFNRPWLLLSLNILAIFWSFWDPTYSSFRSAKLQGRQIRVQGKKIHIGLQLSGWITRVTTSLLIYRHWSGPNALHLVSTSSRVYLASISVIELACAILPFFILRLQQPPAIRLIDTARHKADTAPSRTPTPVPGSSLEPELFAGLSFSSKPVLTPPRKAPVFGVSSMLPSSNEHVTEADEMDVDIPAAPKTNPEPIWLRPQRFFAPEAPTGLESLFEMTKIGDEDVTMGEVSSRQVTPQWKWWWVYAPSVLVLLALGYNAWGRSKNANSSQILPTIPPTSQYMSSNSQSQPYSELS</sequence>
<dbReference type="EMBL" id="JACAZF010000004">
    <property type="protein sequence ID" value="KAF7306774.1"/>
    <property type="molecule type" value="Genomic_DNA"/>
</dbReference>
<evidence type="ECO:0000256" key="5">
    <source>
        <dbReference type="ARBA" id="ARBA00023242"/>
    </source>
</evidence>
<accession>A0A8H6WBX4</accession>
<dbReference type="InterPro" id="IPR042321">
    <property type="entry name" value="Ima1"/>
</dbReference>
<feature type="transmembrane region" description="Helical" evidence="7">
    <location>
        <begin position="244"/>
        <end position="263"/>
    </location>
</feature>